<accession>A0A177AGC5</accession>
<gene>
    <name evidence="1" type="ORF">VC83_02579</name>
</gene>
<evidence type="ECO:0000313" key="1">
    <source>
        <dbReference type="EMBL" id="OAF61127.1"/>
    </source>
</evidence>
<sequence length="277" mass="30900">MSPKKAAEIVETLVEALNKRKRQRLNKVGSSRSPEWYKAMVKELNAKPSDPVATDKSDIEQKLRSGSSILVLESTPSRRSHCRALLCLRQKLTGIINIESDYRFNLKDLTGTRAGDLTHHLQPNRFYHINCLEHILSPQSLLEPKHIVMEGGTTICNTQGPLVSKTTRFHPMVEDWFTYSGCIFDIKEYSIGAKHMRLGSGKTPSENGNTGPQEANYFSPERTPRLLSGVLAAVAGVQQIDLLPETFLSTVREQTLRSTSSEPVCYVEIDAETTTTA</sequence>
<organism evidence="1">
    <name type="scientific">Pseudogymnoascus destructans</name>
    <dbReference type="NCBI Taxonomy" id="655981"/>
    <lineage>
        <taxon>Eukaryota</taxon>
        <taxon>Fungi</taxon>
        <taxon>Dikarya</taxon>
        <taxon>Ascomycota</taxon>
        <taxon>Pezizomycotina</taxon>
        <taxon>Leotiomycetes</taxon>
        <taxon>Thelebolales</taxon>
        <taxon>Thelebolaceae</taxon>
        <taxon>Pseudogymnoascus</taxon>
    </lineage>
</organism>
<dbReference type="eggNOG" id="ENOG502TAF2">
    <property type="taxonomic scope" value="Eukaryota"/>
</dbReference>
<dbReference type="VEuPathDB" id="FungiDB:GMDG_06218"/>
<name>A0A177AGC5_9PEZI</name>
<protein>
    <submittedName>
        <fullName evidence="1">Uncharacterized protein</fullName>
    </submittedName>
</protein>
<dbReference type="EMBL" id="KV441390">
    <property type="protein sequence ID" value="OAF61127.1"/>
    <property type="molecule type" value="Genomic_DNA"/>
</dbReference>
<dbReference type="Proteomes" id="UP000077154">
    <property type="component" value="Unassembled WGS sequence"/>
</dbReference>
<reference evidence="1" key="1">
    <citation type="submission" date="2016-03" db="EMBL/GenBank/DDBJ databases">
        <title>Updated assembly of Pseudogymnoascus destructans, the fungus causing white-nose syndrome of bats.</title>
        <authorList>
            <person name="Palmer J.M."/>
            <person name="Drees K.P."/>
            <person name="Foster J.T."/>
            <person name="Lindner D.L."/>
        </authorList>
    </citation>
    <scope>NUCLEOTIDE SEQUENCE [LARGE SCALE GENOMIC DNA]</scope>
    <source>
        <strain evidence="1">20631-21</strain>
    </source>
</reference>
<dbReference type="AlphaFoldDB" id="A0A177AGC5"/>
<proteinExistence type="predicted"/>
<dbReference type="RefSeq" id="XP_024326404.1">
    <property type="nucleotide sequence ID" value="XM_024466238.1"/>
</dbReference>
<dbReference type="OrthoDB" id="3437876at2759"/>
<dbReference type="GeneID" id="36285659"/>